<organism evidence="2 3">
    <name type="scientific">Velamenicoccus archaeovorus</name>
    <dbReference type="NCBI Taxonomy" id="1930593"/>
    <lineage>
        <taxon>Bacteria</taxon>
        <taxon>Pseudomonadati</taxon>
        <taxon>Candidatus Omnitrophota</taxon>
        <taxon>Candidatus Velamenicoccus</taxon>
    </lineage>
</organism>
<gene>
    <name evidence="2" type="ORF">BU251_02430</name>
</gene>
<evidence type="ECO:0000313" key="3">
    <source>
        <dbReference type="Proteomes" id="UP000287243"/>
    </source>
</evidence>
<reference evidence="2 3" key="1">
    <citation type="submission" date="2017-01" db="EMBL/GenBank/DDBJ databases">
        <title>First insights into the biology of 'candidatus Vampirococcus archaeovorus'.</title>
        <authorList>
            <person name="Kizina J."/>
            <person name="Jordan S."/>
            <person name="Stueber K."/>
            <person name="Reinhardt R."/>
            <person name="Harder J."/>
        </authorList>
    </citation>
    <scope>NUCLEOTIDE SEQUENCE [LARGE SCALE GENOMIC DNA]</scope>
    <source>
        <strain evidence="2 3">LiM</strain>
    </source>
</reference>
<sequence length="38" mass="4498">MTLRGYLTVRQVAEHLGLTEYRVRQLIREGQIRATKIK</sequence>
<dbReference type="AlphaFoldDB" id="A0A410P391"/>
<dbReference type="GO" id="GO:0003677">
    <property type="term" value="F:DNA binding"/>
    <property type="evidence" value="ECO:0007669"/>
    <property type="project" value="InterPro"/>
</dbReference>
<dbReference type="Pfam" id="PF12728">
    <property type="entry name" value="HTH_17"/>
    <property type="match status" value="1"/>
</dbReference>
<protein>
    <recommendedName>
        <fullName evidence="1">Helix-turn-helix domain-containing protein</fullName>
    </recommendedName>
</protein>
<evidence type="ECO:0000313" key="2">
    <source>
        <dbReference type="EMBL" id="QAT16665.1"/>
    </source>
</evidence>
<feature type="domain" description="Helix-turn-helix" evidence="1">
    <location>
        <begin position="6"/>
        <end position="37"/>
    </location>
</feature>
<dbReference type="Proteomes" id="UP000287243">
    <property type="component" value="Chromosome"/>
</dbReference>
<dbReference type="EMBL" id="CP019384">
    <property type="protein sequence ID" value="QAT16665.1"/>
    <property type="molecule type" value="Genomic_DNA"/>
</dbReference>
<dbReference type="NCBIfam" id="TIGR01764">
    <property type="entry name" value="excise"/>
    <property type="match status" value="1"/>
</dbReference>
<accession>A0A410P391</accession>
<dbReference type="OrthoDB" id="9805928at2"/>
<keyword evidence="3" id="KW-1185">Reference proteome</keyword>
<dbReference type="RefSeq" id="WP_128699303.1">
    <property type="nucleotide sequence ID" value="NZ_CP019384.1"/>
</dbReference>
<proteinExistence type="predicted"/>
<dbReference type="KEGG" id="vai:BU251_02430"/>
<evidence type="ECO:0000259" key="1">
    <source>
        <dbReference type="Pfam" id="PF12728"/>
    </source>
</evidence>
<dbReference type="InterPro" id="IPR041657">
    <property type="entry name" value="HTH_17"/>
</dbReference>
<dbReference type="InterPro" id="IPR010093">
    <property type="entry name" value="SinI_DNA-bd"/>
</dbReference>
<name>A0A410P391_VELA1</name>